<feature type="region of interest" description="Disordered" evidence="17">
    <location>
        <begin position="50"/>
        <end position="543"/>
    </location>
</feature>
<feature type="compositionally biased region" description="Acidic residues" evidence="17">
    <location>
        <begin position="481"/>
        <end position="500"/>
    </location>
</feature>
<evidence type="ECO:0000256" key="4">
    <source>
        <dbReference type="ARBA" id="ARBA00022553"/>
    </source>
</evidence>
<feature type="region of interest" description="Disordered" evidence="17">
    <location>
        <begin position="558"/>
        <end position="592"/>
    </location>
</feature>
<evidence type="ECO:0000256" key="10">
    <source>
        <dbReference type="ARBA" id="ARBA00022845"/>
    </source>
</evidence>
<keyword evidence="4" id="KW-0597">Phosphoprotein</keyword>
<evidence type="ECO:0000256" key="17">
    <source>
        <dbReference type="SAM" id="MobiDB-lite"/>
    </source>
</evidence>
<dbReference type="RefSeq" id="XP_032126835.1">
    <property type="nucleotide sequence ID" value="XM_032270944.1"/>
</dbReference>
<evidence type="ECO:0000256" key="5">
    <source>
        <dbReference type="ARBA" id="ARBA00022703"/>
    </source>
</evidence>
<dbReference type="GO" id="GO:0005741">
    <property type="term" value="C:mitochondrial outer membrane"/>
    <property type="evidence" value="ECO:0007669"/>
    <property type="project" value="UniProtKB-SubCell"/>
</dbReference>
<evidence type="ECO:0000256" key="16">
    <source>
        <dbReference type="ARBA" id="ARBA00047011"/>
    </source>
</evidence>
<feature type="compositionally biased region" description="Acidic residues" evidence="17">
    <location>
        <begin position="345"/>
        <end position="369"/>
    </location>
</feature>
<feature type="compositionally biased region" description="Basic and acidic residues" evidence="17">
    <location>
        <begin position="261"/>
        <end position="279"/>
    </location>
</feature>
<feature type="compositionally biased region" description="Acidic residues" evidence="17">
    <location>
        <begin position="391"/>
        <end position="414"/>
    </location>
</feature>
<keyword evidence="12" id="KW-0496">Mitochondrion</keyword>
<evidence type="ECO:0000256" key="2">
    <source>
        <dbReference type="ARBA" id="ARBA00004570"/>
    </source>
</evidence>
<keyword evidence="9" id="KW-0832">Ubl conjugation</keyword>
<evidence type="ECO:0000256" key="14">
    <source>
        <dbReference type="ARBA" id="ARBA00040008"/>
    </source>
</evidence>
<evidence type="ECO:0000256" key="12">
    <source>
        <dbReference type="ARBA" id="ARBA00023128"/>
    </source>
</evidence>
<keyword evidence="8" id="KW-0256">Endoplasmic reticulum</keyword>
<feature type="compositionally biased region" description="Low complexity" evidence="17">
    <location>
        <begin position="415"/>
        <end position="427"/>
    </location>
</feature>
<dbReference type="GO" id="GO:0034976">
    <property type="term" value="P:response to endoplasmic reticulum stress"/>
    <property type="evidence" value="ECO:0007669"/>
    <property type="project" value="TreeGrafter"/>
</dbReference>
<feature type="compositionally biased region" description="Basic and acidic residues" evidence="17">
    <location>
        <begin position="230"/>
        <end position="240"/>
    </location>
</feature>
<reference evidence="20" key="1">
    <citation type="submission" date="2025-08" db="UniProtKB">
        <authorList>
            <consortium name="RefSeq"/>
        </authorList>
    </citation>
    <scope>IDENTIFICATION</scope>
    <source>
        <tissue evidence="20">Blood</tissue>
    </source>
</reference>
<dbReference type="InterPro" id="IPR051254">
    <property type="entry name" value="PPP1R15"/>
</dbReference>
<keyword evidence="5" id="KW-0053">Apoptosis</keyword>
<comment type="subcellular location">
    <subcellularLocation>
        <location evidence="1">Endoplasmic reticulum membrane</location>
        <topology evidence="1">Peripheral membrane protein</topology>
        <orientation evidence="1">Cytoplasmic side</orientation>
    </subcellularLocation>
    <subcellularLocation>
        <location evidence="2">Mitochondrion outer membrane</location>
        <topology evidence="2">Peripheral membrane protein</topology>
        <orientation evidence="2">Cytoplasmic side</orientation>
    </subcellularLocation>
</comment>
<evidence type="ECO:0000256" key="8">
    <source>
        <dbReference type="ARBA" id="ARBA00022824"/>
    </source>
</evidence>
<dbReference type="GeneID" id="116544511"/>
<feature type="compositionally biased region" description="Low complexity" evidence="17">
    <location>
        <begin position="460"/>
        <end position="470"/>
    </location>
</feature>
<dbReference type="Proteomes" id="UP000504640">
    <property type="component" value="Unplaced"/>
</dbReference>
<dbReference type="AlphaFoldDB" id="A0A6J3H9Z4"/>
<keyword evidence="19" id="KW-1185">Reference proteome</keyword>
<feature type="compositionally biased region" description="Low complexity" evidence="17">
    <location>
        <begin position="676"/>
        <end position="693"/>
    </location>
</feature>
<evidence type="ECO:0000313" key="19">
    <source>
        <dbReference type="Proteomes" id="UP000504640"/>
    </source>
</evidence>
<feature type="compositionally biased region" description="Pro residues" evidence="17">
    <location>
        <begin position="558"/>
        <end position="569"/>
    </location>
</feature>
<evidence type="ECO:0000259" key="18">
    <source>
        <dbReference type="Pfam" id="PF10488"/>
    </source>
</evidence>
<dbReference type="GO" id="GO:0000164">
    <property type="term" value="C:protein phosphatase type 1 complex"/>
    <property type="evidence" value="ECO:0007669"/>
    <property type="project" value="TreeGrafter"/>
</dbReference>
<dbReference type="PANTHER" id="PTHR16489:SF14">
    <property type="entry name" value="PROTEIN PHOSPHATASE 1 REGULATORY SUBUNIT 15A"/>
    <property type="match status" value="1"/>
</dbReference>
<dbReference type="GO" id="GO:0019888">
    <property type="term" value="F:protein phosphatase regulator activity"/>
    <property type="evidence" value="ECO:0007669"/>
    <property type="project" value="TreeGrafter"/>
</dbReference>
<comment type="similarity">
    <text evidence="3">Belongs to the PPP1R15 family.</text>
</comment>
<name>A0A6J3H9Z4_SAPAP</name>
<feature type="compositionally biased region" description="Acidic residues" evidence="17">
    <location>
        <begin position="159"/>
        <end position="169"/>
    </location>
</feature>
<feature type="compositionally biased region" description="Polar residues" evidence="17">
    <location>
        <begin position="202"/>
        <end position="218"/>
    </location>
</feature>
<keyword evidence="6" id="KW-0677">Repeat</keyword>
<proteinExistence type="inferred from homology"/>
<evidence type="ECO:0000313" key="20">
    <source>
        <dbReference type="RefSeq" id="XP_032126835.1"/>
    </source>
</evidence>
<evidence type="ECO:0000256" key="9">
    <source>
        <dbReference type="ARBA" id="ARBA00022843"/>
    </source>
</evidence>
<dbReference type="GO" id="GO:0005789">
    <property type="term" value="C:endoplasmic reticulum membrane"/>
    <property type="evidence" value="ECO:0007669"/>
    <property type="project" value="UniProtKB-SubCell"/>
</dbReference>
<sequence>MAPGQAPHQATRWRDAHPFFLLSPVMGFLSRAWSRLRGPGPPEPWLVEAVKGAEAGLEGEAKTPLTTPPTPWDRCSEEKAEDSGCPEGDREELGLKTSTSLPEAWGLSDDDDDKYSEQEATSVPRGQGSQFADGQRVPLSPSLLIRTLQGSDKKPGEEKAEEEGVAEVEEVNRFSYPPSHQECCSAVEEEDGEEAAKKEACRTSTSALSPGSKPSTWVSCPGEEENQATEDNRRTEKSQGARETPVSPPASGSYPTAWEYHSGEASKEKKEKAHEEAGKGKAAPGPHSSAPAQRPQLRAWRCQPSDEEEGEVKALGAAEKDGGADPPCIPATSAFLKAWVYQPGEDTEEEEGEEEDEDSDSGSDEEGDAEGSSSTPTTGTFLKPWVYQPGEDTEEEKAEDEDSDTGSAEDEGEAETSASASTPPTSAFLKAWVYRPGEDTEEEEDDDSDTGSAEDEGEAETSASTPPASSFLKAWVYQPGEDTEEEDEDADSEDTEDDSEAAVGETESTPHPSHPAQSARFRDWVYQPGKKTEEEEATEYWGEAEPCPFRVAIYVPGEKPPPPWAPPRIPIRLQRRLKHPESPTQDPDPETPLKARKVHFSEKVTVHLLAVWAGPAHAARQGPWEQLARDRSRFARRIAQAQELLSPCLTPAARARAWARLRNPPLAPIPALTETLPSSSVPSSPVQTTPLSQAVATPSPSCLGPLDLSGRRG</sequence>
<dbReference type="Pfam" id="PF10488">
    <property type="entry name" value="PP1c_bdg"/>
    <property type="match status" value="1"/>
</dbReference>
<dbReference type="CTD" id="23645"/>
<dbReference type="PANTHER" id="PTHR16489">
    <property type="entry name" value="GH11727P"/>
    <property type="match status" value="1"/>
</dbReference>
<dbReference type="GO" id="GO:0006915">
    <property type="term" value="P:apoptotic process"/>
    <property type="evidence" value="ECO:0007669"/>
    <property type="project" value="UniProtKB-KW"/>
</dbReference>
<dbReference type="InterPro" id="IPR019523">
    <property type="entry name" value="Prot_Pase1_reg-su15A/B_C"/>
</dbReference>
<gene>
    <name evidence="20" type="primary">PPP1R15A</name>
</gene>
<feature type="region of interest" description="Disordered" evidence="17">
    <location>
        <begin position="667"/>
        <end position="713"/>
    </location>
</feature>
<keyword evidence="7" id="KW-1000">Mitochondrion outer membrane</keyword>
<comment type="subunit">
    <text evidence="16">Interacts with PPP1CA. Interacts with EIF2S1. Interacts with PCNA. Interacts with LYN and KMT2A/MLL1. Interacts with PPP1R1A and SMARCB1. Interacts with SMAD7. Interacts with BAG1. Interacts with NOX4.</text>
</comment>
<protein>
    <recommendedName>
        <fullName evidence="14">Protein phosphatase 1 regulatory subunit 15A</fullName>
    </recommendedName>
    <alternativeName>
        <fullName evidence="15">Growth arrest and DNA damage-inducible protein GADD34</fullName>
    </alternativeName>
</protein>
<organism evidence="19 20">
    <name type="scientific">Sapajus apella</name>
    <name type="common">Brown-capped capuchin</name>
    <name type="synonym">Cebus apella</name>
    <dbReference type="NCBI Taxonomy" id="9515"/>
    <lineage>
        <taxon>Eukaryota</taxon>
        <taxon>Metazoa</taxon>
        <taxon>Chordata</taxon>
        <taxon>Craniata</taxon>
        <taxon>Vertebrata</taxon>
        <taxon>Euteleostomi</taxon>
        <taxon>Mammalia</taxon>
        <taxon>Eutheria</taxon>
        <taxon>Euarchontoglires</taxon>
        <taxon>Primates</taxon>
        <taxon>Haplorrhini</taxon>
        <taxon>Platyrrhini</taxon>
        <taxon>Cebidae</taxon>
        <taxon>Cebinae</taxon>
        <taxon>Sapajus</taxon>
    </lineage>
</organism>
<keyword evidence="13" id="KW-0472">Membrane</keyword>
<evidence type="ECO:0000256" key="7">
    <source>
        <dbReference type="ARBA" id="ARBA00022787"/>
    </source>
</evidence>
<keyword evidence="10" id="KW-0810">Translation regulation</keyword>
<evidence type="ECO:0000256" key="1">
    <source>
        <dbReference type="ARBA" id="ARBA00004397"/>
    </source>
</evidence>
<feature type="compositionally biased region" description="Acidic residues" evidence="17">
    <location>
        <begin position="439"/>
        <end position="459"/>
    </location>
</feature>
<feature type="domain" description="Protein phosphatase 1 regulatory subunit 15A/B C-terminal" evidence="18">
    <location>
        <begin position="591"/>
        <end position="661"/>
    </location>
</feature>
<evidence type="ECO:0000256" key="6">
    <source>
        <dbReference type="ARBA" id="ARBA00022737"/>
    </source>
</evidence>
<dbReference type="GO" id="GO:0006417">
    <property type="term" value="P:regulation of translation"/>
    <property type="evidence" value="ECO:0007669"/>
    <property type="project" value="UniProtKB-KW"/>
</dbReference>
<keyword evidence="11" id="KW-0346">Stress response</keyword>
<evidence type="ECO:0000256" key="15">
    <source>
        <dbReference type="ARBA" id="ARBA00042438"/>
    </source>
</evidence>
<accession>A0A6J3H9Z4</accession>
<evidence type="ECO:0000256" key="13">
    <source>
        <dbReference type="ARBA" id="ARBA00023136"/>
    </source>
</evidence>
<feature type="compositionally biased region" description="Basic and acidic residues" evidence="17">
    <location>
        <begin position="74"/>
        <end position="94"/>
    </location>
</feature>
<evidence type="ECO:0000256" key="3">
    <source>
        <dbReference type="ARBA" id="ARBA00010161"/>
    </source>
</evidence>
<evidence type="ECO:0000256" key="11">
    <source>
        <dbReference type="ARBA" id="ARBA00023016"/>
    </source>
</evidence>